<dbReference type="EMBL" id="PTRA01000007">
    <property type="protein sequence ID" value="PQA54138.1"/>
    <property type="molecule type" value="Genomic_DNA"/>
</dbReference>
<keyword evidence="1" id="KW-0808">Transferase</keyword>
<dbReference type="RefSeq" id="WP_104715829.1">
    <property type="nucleotide sequence ID" value="NZ_PTRA01000007.1"/>
</dbReference>
<evidence type="ECO:0000313" key="2">
    <source>
        <dbReference type="Proteomes" id="UP000239590"/>
    </source>
</evidence>
<accession>A0A2S7IG05</accession>
<proteinExistence type="predicted"/>
<keyword evidence="2" id="KW-1185">Reference proteome</keyword>
<sequence length="339" mass="38585">MSIQQELKDRVLALEETSFPALALEVFQFQAAQNPVYQEYLRHLRISPTQVKTVAQIPYLPLEFFKTHPVLSTPVSSPLIFASSGTTGQVTSQHYVADPAFYDQISEQIFERFYGPLQDFHILALLPSYLERSNSSLVHMVRHFVEKNQSDYSGFYLHNTDELLERLRALQPDRQRKVLLIGVTFALLDLAETADLSFLEDMPQLIIMETGGMKGRRQELLREEVHQLLTKAFHVPVIHSEYGMTELLSQGYSFGEGLFHLPPSLQISLRDVNDPFTYYSRNEPSRRSGGLNVIDLANIDSCSFLETKDLGSYGPEANSFRVLGRFDNSDIRGCNLMVL</sequence>
<comment type="caution">
    <text evidence="1">The sequence shown here is derived from an EMBL/GenBank/DDBJ whole genome shotgun (WGS) entry which is preliminary data.</text>
</comment>
<reference evidence="2" key="1">
    <citation type="submission" date="2018-02" db="EMBL/GenBank/DDBJ databases">
        <title>Genome sequencing of Solimonas sp. HR-BB.</title>
        <authorList>
            <person name="Lee Y."/>
            <person name="Jeon C.O."/>
        </authorList>
    </citation>
    <scope>NUCLEOTIDE SEQUENCE [LARGE SCALE GENOMIC DNA]</scope>
    <source>
        <strain evidence="2">HR-U</strain>
    </source>
</reference>
<dbReference type="AlphaFoldDB" id="A0A2S7IG05"/>
<dbReference type="GO" id="GO:0016740">
    <property type="term" value="F:transferase activity"/>
    <property type="evidence" value="ECO:0007669"/>
    <property type="project" value="UniProtKB-KW"/>
</dbReference>
<dbReference type="OrthoDB" id="182577at2"/>
<dbReference type="InterPro" id="IPR042099">
    <property type="entry name" value="ANL_N_sf"/>
</dbReference>
<organism evidence="1 2">
    <name type="scientific">Siphonobacter curvatus</name>
    <dbReference type="NCBI Taxonomy" id="2094562"/>
    <lineage>
        <taxon>Bacteria</taxon>
        <taxon>Pseudomonadati</taxon>
        <taxon>Bacteroidota</taxon>
        <taxon>Cytophagia</taxon>
        <taxon>Cytophagales</taxon>
        <taxon>Cytophagaceae</taxon>
        <taxon>Siphonobacter</taxon>
    </lineage>
</organism>
<protein>
    <submittedName>
        <fullName evidence="1">Acyl transferase</fullName>
    </submittedName>
</protein>
<dbReference type="Gene3D" id="3.40.50.12780">
    <property type="entry name" value="N-terminal domain of ligase-like"/>
    <property type="match status" value="1"/>
</dbReference>
<name>A0A2S7IG05_9BACT</name>
<evidence type="ECO:0000313" key="1">
    <source>
        <dbReference type="EMBL" id="PQA54138.1"/>
    </source>
</evidence>
<dbReference type="Proteomes" id="UP000239590">
    <property type="component" value="Unassembled WGS sequence"/>
</dbReference>
<gene>
    <name evidence="1" type="ORF">C5O19_23530</name>
</gene>